<dbReference type="EMBL" id="BMJC01000004">
    <property type="protein sequence ID" value="GGB13214.1"/>
    <property type="molecule type" value="Genomic_DNA"/>
</dbReference>
<evidence type="ECO:0000256" key="4">
    <source>
        <dbReference type="ARBA" id="ARBA00022898"/>
    </source>
</evidence>
<dbReference type="InterPro" id="IPR036388">
    <property type="entry name" value="WH-like_DNA-bd_sf"/>
</dbReference>
<keyword evidence="5" id="KW-0805">Transcription regulation</keyword>
<dbReference type="GO" id="GO:0008483">
    <property type="term" value="F:transaminase activity"/>
    <property type="evidence" value="ECO:0007669"/>
    <property type="project" value="UniProtKB-KW"/>
</dbReference>
<dbReference type="CDD" id="cd07377">
    <property type="entry name" value="WHTH_GntR"/>
    <property type="match status" value="1"/>
</dbReference>
<gene>
    <name evidence="9" type="ORF">GCM10011511_41090</name>
</gene>
<keyword evidence="4" id="KW-0663">Pyridoxal phosphate</keyword>
<evidence type="ECO:0000256" key="5">
    <source>
        <dbReference type="ARBA" id="ARBA00023015"/>
    </source>
</evidence>
<dbReference type="GO" id="GO:0003700">
    <property type="term" value="F:DNA-binding transcription factor activity"/>
    <property type="evidence" value="ECO:0007669"/>
    <property type="project" value="InterPro"/>
</dbReference>
<feature type="domain" description="HTH gntR-type" evidence="8">
    <location>
        <begin position="9"/>
        <end position="77"/>
    </location>
</feature>
<dbReference type="PANTHER" id="PTHR46577:SF2">
    <property type="entry name" value="TRANSCRIPTIONAL REGULATORY PROTEIN"/>
    <property type="match status" value="1"/>
</dbReference>
<dbReference type="SUPFAM" id="SSF53383">
    <property type="entry name" value="PLP-dependent transferases"/>
    <property type="match status" value="1"/>
</dbReference>
<evidence type="ECO:0000313" key="9">
    <source>
        <dbReference type="EMBL" id="GGB13214.1"/>
    </source>
</evidence>
<dbReference type="InterPro" id="IPR051446">
    <property type="entry name" value="HTH_trans_reg/aminotransferase"/>
</dbReference>
<reference evidence="9" key="2">
    <citation type="submission" date="2020-09" db="EMBL/GenBank/DDBJ databases">
        <authorList>
            <person name="Sun Q."/>
            <person name="Zhou Y."/>
        </authorList>
    </citation>
    <scope>NUCLEOTIDE SEQUENCE</scope>
    <source>
        <strain evidence="9">CGMCC 1.15448</strain>
    </source>
</reference>
<protein>
    <recommendedName>
        <fullName evidence="8">HTH gntR-type domain-containing protein</fullName>
    </recommendedName>
</protein>
<keyword evidence="2" id="KW-0032">Aminotransferase</keyword>
<evidence type="ECO:0000259" key="8">
    <source>
        <dbReference type="PROSITE" id="PS50949"/>
    </source>
</evidence>
<dbReference type="FunFam" id="3.40.640.10:FF:000023">
    <property type="entry name" value="Transcriptional regulator, GntR family"/>
    <property type="match status" value="1"/>
</dbReference>
<dbReference type="InterPro" id="IPR036390">
    <property type="entry name" value="WH_DNA-bd_sf"/>
</dbReference>
<dbReference type="InterPro" id="IPR000524">
    <property type="entry name" value="Tscrpt_reg_HTH_GntR"/>
</dbReference>
<dbReference type="GO" id="GO:0003677">
    <property type="term" value="F:DNA binding"/>
    <property type="evidence" value="ECO:0007669"/>
    <property type="project" value="UniProtKB-KW"/>
</dbReference>
<dbReference type="PROSITE" id="PS50949">
    <property type="entry name" value="HTH_GNTR"/>
    <property type="match status" value="1"/>
</dbReference>
<dbReference type="Pfam" id="PF00155">
    <property type="entry name" value="Aminotran_1_2"/>
    <property type="match status" value="1"/>
</dbReference>
<dbReference type="Gene3D" id="3.40.640.10">
    <property type="entry name" value="Type I PLP-dependent aspartate aminotransferase-like (Major domain)"/>
    <property type="match status" value="1"/>
</dbReference>
<name>A0A8J2UG62_9BACT</name>
<comment type="caution">
    <text evidence="9">The sequence shown here is derived from an EMBL/GenBank/DDBJ whole genome shotgun (WGS) entry which is preliminary data.</text>
</comment>
<dbReference type="Proteomes" id="UP000607559">
    <property type="component" value="Unassembled WGS sequence"/>
</dbReference>
<proteinExistence type="inferred from homology"/>
<organism evidence="9 10">
    <name type="scientific">Puia dinghuensis</name>
    <dbReference type="NCBI Taxonomy" id="1792502"/>
    <lineage>
        <taxon>Bacteria</taxon>
        <taxon>Pseudomonadati</taxon>
        <taxon>Bacteroidota</taxon>
        <taxon>Chitinophagia</taxon>
        <taxon>Chitinophagales</taxon>
        <taxon>Chitinophagaceae</taxon>
        <taxon>Puia</taxon>
    </lineage>
</organism>
<keyword evidence="10" id="KW-1185">Reference proteome</keyword>
<dbReference type="Gene3D" id="1.10.10.10">
    <property type="entry name" value="Winged helix-like DNA-binding domain superfamily/Winged helix DNA-binding domain"/>
    <property type="match status" value="1"/>
</dbReference>
<accession>A0A8J2UG62</accession>
<dbReference type="CDD" id="cd00609">
    <property type="entry name" value="AAT_like"/>
    <property type="match status" value="1"/>
</dbReference>
<evidence type="ECO:0000256" key="2">
    <source>
        <dbReference type="ARBA" id="ARBA00022576"/>
    </source>
</evidence>
<dbReference type="PANTHER" id="PTHR46577">
    <property type="entry name" value="HTH-TYPE TRANSCRIPTIONAL REGULATORY PROTEIN GABR"/>
    <property type="match status" value="1"/>
</dbReference>
<evidence type="ECO:0000256" key="7">
    <source>
        <dbReference type="ARBA" id="ARBA00023163"/>
    </source>
</evidence>
<evidence type="ECO:0000256" key="1">
    <source>
        <dbReference type="ARBA" id="ARBA00005384"/>
    </source>
</evidence>
<dbReference type="InterPro" id="IPR015421">
    <property type="entry name" value="PyrdxlP-dep_Trfase_major"/>
</dbReference>
<dbReference type="InterPro" id="IPR015422">
    <property type="entry name" value="PyrdxlP-dep_Trfase_small"/>
</dbReference>
<evidence type="ECO:0000256" key="6">
    <source>
        <dbReference type="ARBA" id="ARBA00023125"/>
    </source>
</evidence>
<evidence type="ECO:0000313" key="10">
    <source>
        <dbReference type="Proteomes" id="UP000607559"/>
    </source>
</evidence>
<dbReference type="InterPro" id="IPR015424">
    <property type="entry name" value="PyrdxlP-dep_Trfase"/>
</dbReference>
<keyword evidence="3" id="KW-0808">Transferase</keyword>
<evidence type="ECO:0000256" key="3">
    <source>
        <dbReference type="ARBA" id="ARBA00022679"/>
    </source>
</evidence>
<dbReference type="SUPFAM" id="SSF46785">
    <property type="entry name" value="Winged helix' DNA-binding domain"/>
    <property type="match status" value="1"/>
</dbReference>
<reference evidence="9" key="1">
    <citation type="journal article" date="2014" name="Int. J. Syst. Evol. Microbiol.">
        <title>Complete genome sequence of Corynebacterium casei LMG S-19264T (=DSM 44701T), isolated from a smear-ripened cheese.</title>
        <authorList>
            <consortium name="US DOE Joint Genome Institute (JGI-PGF)"/>
            <person name="Walter F."/>
            <person name="Albersmeier A."/>
            <person name="Kalinowski J."/>
            <person name="Ruckert C."/>
        </authorList>
    </citation>
    <scope>NUCLEOTIDE SEQUENCE</scope>
    <source>
        <strain evidence="9">CGMCC 1.15448</strain>
    </source>
</reference>
<dbReference type="Pfam" id="PF00392">
    <property type="entry name" value="GntR"/>
    <property type="match status" value="1"/>
</dbReference>
<keyword evidence="6" id="KW-0238">DNA-binding</keyword>
<dbReference type="RefSeq" id="WP_188935220.1">
    <property type="nucleotide sequence ID" value="NZ_BMJC01000004.1"/>
</dbReference>
<dbReference type="SMART" id="SM00345">
    <property type="entry name" value="HTH_GNTR"/>
    <property type="match status" value="1"/>
</dbReference>
<keyword evidence="7" id="KW-0804">Transcription</keyword>
<dbReference type="Gene3D" id="3.90.1150.10">
    <property type="entry name" value="Aspartate Aminotransferase, domain 1"/>
    <property type="match status" value="1"/>
</dbReference>
<dbReference type="InterPro" id="IPR004839">
    <property type="entry name" value="Aminotransferase_I/II_large"/>
</dbReference>
<dbReference type="GO" id="GO:0030170">
    <property type="term" value="F:pyridoxal phosphate binding"/>
    <property type="evidence" value="ECO:0007669"/>
    <property type="project" value="InterPro"/>
</dbReference>
<sequence>MKKKKPGDDPIYLQVAEGLEKMIGDETLKIGDKLPSVRMLSEEYGISMGTAFQAYYHLEGKGLIESRPKSGYYVRFNLRRLPGLPHKAVEPEPVATEVSVAEMITNVFQRTSREDFVNFSVAAPPISLLPAAKLNKSLVHALRASRNHGLQYEHSQGNPGLRRQLALLAFHWGGKYAAEDVVVTAGCMEALVMCLKATTQPGDTVAIENPTYFGIYQVIESLGLKALEIAVDPLTGIDPQQLETLLQKFPIKACVFVPTFSNPMGSCMPDEKKKALVQLITRHQIPLIEDDIYGEMYFGRHRPRTCKSFDTEGWVLYCSSLSKSLAPGYRIGWIIPGRFTKRVIQLKMMHTVSGTTLTQEAIAHFLSIGRYEYHLKKLRKALHTQCLRYQQGILQYFPPDTKVSRPQGGFVLWVQLDRQLNAYRLYREALKHNVSVAPGQVFSAKGQFGNCLRLSYARPWDAEVEEALRILGSLIRKMSK</sequence>
<dbReference type="AlphaFoldDB" id="A0A8J2UG62"/>
<comment type="similarity">
    <text evidence="1">In the C-terminal section; belongs to the class-I pyridoxal-phosphate-dependent aminotransferase family.</text>
</comment>